<feature type="transmembrane region" description="Helical" evidence="1">
    <location>
        <begin position="235"/>
        <end position="254"/>
    </location>
</feature>
<name>A0A9X1YJ31_9PROT</name>
<organism evidence="3 4">
    <name type="scientific">Roseomonas acroporae</name>
    <dbReference type="NCBI Taxonomy" id="2937791"/>
    <lineage>
        <taxon>Bacteria</taxon>
        <taxon>Pseudomonadati</taxon>
        <taxon>Pseudomonadota</taxon>
        <taxon>Alphaproteobacteria</taxon>
        <taxon>Acetobacterales</taxon>
        <taxon>Roseomonadaceae</taxon>
        <taxon>Roseomonas</taxon>
    </lineage>
</organism>
<comment type="caution">
    <text evidence="3">The sequence shown here is derived from an EMBL/GenBank/DDBJ whole genome shotgun (WGS) entry which is preliminary data.</text>
</comment>
<dbReference type="AlphaFoldDB" id="A0A9X1YJ31"/>
<reference evidence="3" key="1">
    <citation type="submission" date="2022-04" db="EMBL/GenBank/DDBJ databases">
        <title>Roseomonas acroporae sp. nov., isolated from coral Acropora digitifera.</title>
        <authorList>
            <person name="Sun H."/>
        </authorList>
    </citation>
    <scope>NUCLEOTIDE SEQUENCE</scope>
    <source>
        <strain evidence="3">NAR14</strain>
    </source>
</reference>
<dbReference type="InterPro" id="IPR036249">
    <property type="entry name" value="Thioredoxin-like_sf"/>
</dbReference>
<keyword evidence="4" id="KW-1185">Reference proteome</keyword>
<dbReference type="Proteomes" id="UP001139516">
    <property type="component" value="Unassembled WGS sequence"/>
</dbReference>
<feature type="signal peptide" evidence="2">
    <location>
        <begin position="1"/>
        <end position="20"/>
    </location>
</feature>
<evidence type="ECO:0008006" key="5">
    <source>
        <dbReference type="Google" id="ProtNLM"/>
    </source>
</evidence>
<evidence type="ECO:0000313" key="4">
    <source>
        <dbReference type="Proteomes" id="UP001139516"/>
    </source>
</evidence>
<keyword evidence="1" id="KW-0472">Membrane</keyword>
<evidence type="ECO:0000256" key="2">
    <source>
        <dbReference type="SAM" id="SignalP"/>
    </source>
</evidence>
<feature type="chain" id="PRO_5040985932" description="Protein SCO1/2" evidence="2">
    <location>
        <begin position="21"/>
        <end position="274"/>
    </location>
</feature>
<keyword evidence="2" id="KW-0732">Signal</keyword>
<evidence type="ECO:0000313" key="3">
    <source>
        <dbReference type="EMBL" id="MCK8787081.1"/>
    </source>
</evidence>
<dbReference type="EMBL" id="JALPRX010000104">
    <property type="protein sequence ID" value="MCK8787081.1"/>
    <property type="molecule type" value="Genomic_DNA"/>
</dbReference>
<gene>
    <name evidence="3" type="ORF">M0638_22150</name>
</gene>
<sequence length="274" mass="27672">MSHLRPAALALLLAATPAMAAPPGALADVALSPPPDARLPPDLALATEAGETGTPAQLLAGRPALLVLADYRCAVLCGTALGLADFALQRSGLRPGLDYMLLVLGIDPRDGPAEAAAAKRERLGDSPVAPSARFLTAAPEALAAAEAALGYRAWRDPETGEYAHPLGALVLAPDGRVSAVLDGLVPEPAALRAALAQAASAPPAGPVARLGERLRLLCAGFGLGDGFAVPLIRRVLGIGMAMTLLGLGGLLWALSRRRMGQGPGTVGRGKAGRA</sequence>
<protein>
    <recommendedName>
        <fullName evidence="5">Protein SCO1/2</fullName>
    </recommendedName>
</protein>
<dbReference type="Gene3D" id="3.40.30.10">
    <property type="entry name" value="Glutaredoxin"/>
    <property type="match status" value="1"/>
</dbReference>
<evidence type="ECO:0000256" key="1">
    <source>
        <dbReference type="SAM" id="Phobius"/>
    </source>
</evidence>
<dbReference type="SUPFAM" id="SSF52833">
    <property type="entry name" value="Thioredoxin-like"/>
    <property type="match status" value="1"/>
</dbReference>
<dbReference type="RefSeq" id="WP_248669136.1">
    <property type="nucleotide sequence ID" value="NZ_JALPRX010000104.1"/>
</dbReference>
<keyword evidence="1" id="KW-1133">Transmembrane helix</keyword>
<accession>A0A9X1YJ31</accession>
<proteinExistence type="predicted"/>
<keyword evidence="1" id="KW-0812">Transmembrane</keyword>